<reference evidence="3" key="1">
    <citation type="submission" date="2025-08" db="UniProtKB">
        <authorList>
            <consortium name="RefSeq"/>
        </authorList>
    </citation>
    <scope>IDENTIFICATION</scope>
    <source>
        <strain evidence="3">Airmid</strain>
    </source>
</reference>
<feature type="compositionally biased region" description="Basic residues" evidence="1">
    <location>
        <begin position="869"/>
        <end position="885"/>
    </location>
</feature>
<feature type="region of interest" description="Disordered" evidence="1">
    <location>
        <begin position="1"/>
        <end position="51"/>
    </location>
</feature>
<feature type="compositionally biased region" description="Pro residues" evidence="1">
    <location>
        <begin position="1176"/>
        <end position="1185"/>
    </location>
</feature>
<feature type="region of interest" description="Disordered" evidence="1">
    <location>
        <begin position="931"/>
        <end position="999"/>
    </location>
</feature>
<evidence type="ECO:0000313" key="2">
    <source>
        <dbReference type="Proteomes" id="UP000515146"/>
    </source>
</evidence>
<gene>
    <name evidence="3" type="primary">LOC113798805</name>
</gene>
<feature type="compositionally biased region" description="Polar residues" evidence="1">
    <location>
        <begin position="1346"/>
        <end position="1365"/>
    </location>
</feature>
<feature type="compositionally biased region" description="Basic residues" evidence="1">
    <location>
        <begin position="840"/>
        <end position="851"/>
    </location>
</feature>
<feature type="compositionally biased region" description="Basic and acidic residues" evidence="1">
    <location>
        <begin position="40"/>
        <end position="51"/>
    </location>
</feature>
<evidence type="ECO:0000313" key="3">
    <source>
        <dbReference type="RefSeq" id="XP_027205191.1"/>
    </source>
</evidence>
<sequence>MNDDQQRASPPNTPPPLSIDIKPSIISFEDDDDDVDDEMYNDHGNGDEHSNSIHYDIINSEDEFSLPDDSQDHHNHEHFISRNQSIENIRSEIDNILVVLDDNQKAIAPIHHSTDNQSDNDDDDGIMEECQQIIRHHYMHRFCRSLNEQDQTRYSEINLQFLNNLLGQDIVCFCGRQFPYRNRQPFYQHLVIEHGTQYYQCTLCPGKFFQTFDDWLEHLKRDDGLATTSSENEEILRYLENDKIQKLRLWVDEFYRQTISMQLLFMDGYPYKWCTMCTIYQHHLAIVPHIQQLPLHPNKPPHSLDFNSEFEKRFDHQCKHLCYYRYVCTDCLQKYQSTTSQHPDDETNDLLSMRTYENCQLLSDINHYQQMFLSLISATTIRQHFQLKHSSSSCKLSTVSFKRWMSVDSLEYQLRKCYGHYGWNFDGERESYEFNDIRHLLQTHLLRKRKTKPFINVMTDNKSEWIRKLYQHYTYCSATVRPTISHKHIEQVLWHVSHLTKEQSNSTGRICTWEGCENILKTLQPIHLHNLVVSNLMKHTIQRKIYLMIEEIHSQMKQLRIEFSNEQMINVCIHTLIQMYRWMSESFRRQIKPMDEENRAIYHLQQHPNYLIELMFEICSKCNIPPSMESSKKFTEETNDESLVGTDENDDGCSIDSGIQLSPRFEKQLIQLAGPIGIDPLPQTNMITNQGKLKHLKTNQLSQFIQQIVLDNYFHSIRPIVAYDQISKSKSESNLHHFQHELNLMGSSGNDPIDQLYDDSDDVQSPSLLDQEKMSSYMKRYLRLIDIYDYSLEKELTECGPGCSMDNNNNDEHCINRDIVGDNQLFTEKANPSNDDATLIRRKSKCKKPLKQQKQSMLSYQNKQSGKMNRSKRHSHHHHRSHHHGVIIDNDHHQYDPIFTTKTIIGEDHYSSLAVKSLLQSNTATLAAQISSSSSSTSESSASESSSTSSPSSSSSSSSSTSDSSSSSNCSTSNSSSNSSESSSSSSSSTTTASSSTRSDIGSCYLQDISPDQINSVFDPETSLALCCLRQLKEGESTSHNNLDKHFSSKRDQKEQSPPPTKITTRKNSPKTMTETKFEKKHFDYHGGPPPRQPSDDDEKDSFSDVEDIFPSTLTPPPSSTRLTTTIVPVIDEDCNDEKSKLSSGHSNSPLPPMITTTMMNIHHPETNIKVNPLPMASPPLPPSSTPSNNEDDHQQHETINSMQINRILDEAKSIDNCNGTIIQQQHLALDHNSEKDFSTCSPLTSSGSSGNIIDNPSQHINNQHSSTNMPRKAKCPSDQTTSPSNLNWDQKQSLPSNNNQSANSNEANNNSMMISKAIQISPIHQQYLFPKRSLPDDQQQQQQQSSTNKRIRTSATTSNTNHNDNSIHKNTSDIITPSMSPFQQQQQRPLPPVQEVLQQIGHEQPQHSSSSTMMVANYSGQSSSYINHYNATQSAIDSSNNSILRQSLRQRNEASWNAWNSGQQIDCNAMTESNWNNQQQPICLANNNNSIGYYYASGQQPSLSTNAGSSMYAQTATSSTATRTANNNQLPVYNANNHNQYPDQQYQPNQYCQSSIMAAGGGGGYHRHSSSLPSGIVAANNTPPISSSPWINNTSMAPPLPPPTLGVTNAIGSSYGQYSYGQSPMAINDLSSMQQSVAMNVPATPSGGSDDGDEADDDGDEDGDNGDDDHQVDRDIIEYSHNLSRALNAGNVMGLSNQQQQPIAHYSQYDPIAQQQSSAYYQPQGPSSSSTRIHSPSIHRTITSAKVTAESSSCHEQLPYAIN</sequence>
<feature type="compositionally biased region" description="Low complexity" evidence="1">
    <location>
        <begin position="1382"/>
        <end position="1392"/>
    </location>
</feature>
<feature type="region of interest" description="Disordered" evidence="1">
    <location>
        <begin position="1173"/>
        <end position="1196"/>
    </location>
</feature>
<feature type="compositionally biased region" description="Acidic residues" evidence="1">
    <location>
        <begin position="1096"/>
        <end position="1108"/>
    </location>
</feature>
<feature type="region of interest" description="Disordered" evidence="1">
    <location>
        <begin position="1519"/>
        <end position="1543"/>
    </location>
</feature>
<feature type="region of interest" description="Disordered" evidence="1">
    <location>
        <begin position="1334"/>
        <end position="1392"/>
    </location>
</feature>
<feature type="region of interest" description="Disordered" evidence="1">
    <location>
        <begin position="830"/>
        <end position="890"/>
    </location>
</feature>
<feature type="compositionally biased region" description="Acidic residues" evidence="1">
    <location>
        <begin position="1651"/>
        <end position="1668"/>
    </location>
</feature>
<feature type="region of interest" description="Disordered" evidence="1">
    <location>
        <begin position="1235"/>
        <end position="1308"/>
    </location>
</feature>
<proteinExistence type="predicted"/>
<feature type="region of interest" description="Disordered" evidence="1">
    <location>
        <begin position="1037"/>
        <end position="1123"/>
    </location>
</feature>
<dbReference type="RefSeq" id="XP_027205191.1">
    <property type="nucleotide sequence ID" value="XM_027349390.1"/>
</dbReference>
<feature type="compositionally biased region" description="Polar residues" evidence="1">
    <location>
        <begin position="1278"/>
        <end position="1296"/>
    </location>
</feature>
<dbReference type="InParanoid" id="A0A6P6YKB4"/>
<name>A0A6P6YKB4_DERPT</name>
<feature type="compositionally biased region" description="Basic and acidic residues" evidence="1">
    <location>
        <begin position="1074"/>
        <end position="1085"/>
    </location>
</feature>
<dbReference type="Proteomes" id="UP000515146">
    <property type="component" value="Unplaced"/>
</dbReference>
<feature type="region of interest" description="Disordered" evidence="1">
    <location>
        <begin position="1718"/>
        <end position="1737"/>
    </location>
</feature>
<dbReference type="KEGG" id="dpte:113798805"/>
<feature type="compositionally biased region" description="Basic and acidic residues" evidence="1">
    <location>
        <begin position="1037"/>
        <end position="1055"/>
    </location>
</feature>
<feature type="compositionally biased region" description="Polar residues" evidence="1">
    <location>
        <begin position="1252"/>
        <end position="1270"/>
    </location>
</feature>
<protein>
    <submittedName>
        <fullName evidence="3">Uncharacterized protein LOC113798805</fullName>
    </submittedName>
</protein>
<feature type="region of interest" description="Disordered" evidence="1">
    <location>
        <begin position="1641"/>
        <end position="1672"/>
    </location>
</feature>
<feature type="compositionally biased region" description="Low complexity" evidence="1">
    <location>
        <begin position="1239"/>
        <end position="1251"/>
    </location>
</feature>
<feature type="compositionally biased region" description="Acidic residues" evidence="1">
    <location>
        <begin position="28"/>
        <end position="39"/>
    </location>
</feature>
<feature type="compositionally biased region" description="Polar residues" evidence="1">
    <location>
        <begin position="1527"/>
        <end position="1536"/>
    </location>
</feature>
<organism evidence="2 3">
    <name type="scientific">Dermatophagoides pteronyssinus</name>
    <name type="common">European house dust mite</name>
    <dbReference type="NCBI Taxonomy" id="6956"/>
    <lineage>
        <taxon>Eukaryota</taxon>
        <taxon>Metazoa</taxon>
        <taxon>Ecdysozoa</taxon>
        <taxon>Arthropoda</taxon>
        <taxon>Chelicerata</taxon>
        <taxon>Arachnida</taxon>
        <taxon>Acari</taxon>
        <taxon>Acariformes</taxon>
        <taxon>Sarcoptiformes</taxon>
        <taxon>Astigmata</taxon>
        <taxon>Psoroptidia</taxon>
        <taxon>Analgoidea</taxon>
        <taxon>Pyroglyphidae</taxon>
        <taxon>Dermatophagoidinae</taxon>
        <taxon>Dermatophagoides</taxon>
    </lineage>
</organism>
<keyword evidence="2" id="KW-1185">Reference proteome</keyword>
<feature type="compositionally biased region" description="Low complexity" evidence="1">
    <location>
        <begin position="1297"/>
        <end position="1308"/>
    </location>
</feature>
<dbReference type="OrthoDB" id="10653813at2759"/>
<accession>A0A6P6YKB4</accession>
<evidence type="ECO:0000256" key="1">
    <source>
        <dbReference type="SAM" id="MobiDB-lite"/>
    </source>
</evidence>
<feature type="compositionally biased region" description="Polar residues" evidence="1">
    <location>
        <begin position="856"/>
        <end position="868"/>
    </location>
</feature>